<dbReference type="EMBL" id="WOFE01000005">
    <property type="protein sequence ID" value="MBM5572130.1"/>
    <property type="molecule type" value="Genomic_DNA"/>
</dbReference>
<evidence type="ECO:0000256" key="1">
    <source>
        <dbReference type="SAM" id="SignalP"/>
    </source>
</evidence>
<dbReference type="RefSeq" id="WP_203571463.1">
    <property type="nucleotide sequence ID" value="NZ_WOFE01000005.1"/>
</dbReference>
<dbReference type="InterPro" id="IPR006597">
    <property type="entry name" value="Sel1-like"/>
</dbReference>
<dbReference type="SUPFAM" id="SSF81901">
    <property type="entry name" value="HCP-like"/>
    <property type="match status" value="3"/>
</dbReference>
<accession>A0ABS2CDA2</accession>
<evidence type="ECO:0000313" key="2">
    <source>
        <dbReference type="EMBL" id="MBM5572130.1"/>
    </source>
</evidence>
<keyword evidence="1" id="KW-0732">Signal</keyword>
<evidence type="ECO:0008006" key="4">
    <source>
        <dbReference type="Google" id="ProtNLM"/>
    </source>
</evidence>
<dbReference type="InterPro" id="IPR050767">
    <property type="entry name" value="Sel1_AlgK"/>
</dbReference>
<dbReference type="Pfam" id="PF08238">
    <property type="entry name" value="Sel1"/>
    <property type="match status" value="8"/>
</dbReference>
<protein>
    <recommendedName>
        <fullName evidence="4">Sel1 repeat family protein</fullName>
    </recommendedName>
</protein>
<feature type="signal peptide" evidence="1">
    <location>
        <begin position="1"/>
        <end position="21"/>
    </location>
</feature>
<name>A0ABS2CDA2_9NEIS</name>
<comment type="caution">
    <text evidence="2">The sequence shown here is derived from an EMBL/GenBank/DDBJ whole genome shotgun (WGS) entry which is preliminary data.</text>
</comment>
<gene>
    <name evidence="2" type="ORF">GM173_11145</name>
</gene>
<dbReference type="InterPro" id="IPR011990">
    <property type="entry name" value="TPR-like_helical_dom_sf"/>
</dbReference>
<organism evidence="2 3">
    <name type="scientific">Deefgea chitinilytica</name>
    <dbReference type="NCBI Taxonomy" id="570276"/>
    <lineage>
        <taxon>Bacteria</taxon>
        <taxon>Pseudomonadati</taxon>
        <taxon>Pseudomonadota</taxon>
        <taxon>Betaproteobacteria</taxon>
        <taxon>Neisseriales</taxon>
        <taxon>Chitinibacteraceae</taxon>
        <taxon>Deefgea</taxon>
    </lineage>
</organism>
<dbReference type="PANTHER" id="PTHR11102:SF160">
    <property type="entry name" value="ERAD-ASSOCIATED E3 UBIQUITIN-PROTEIN LIGASE COMPONENT HRD3"/>
    <property type="match status" value="1"/>
</dbReference>
<dbReference type="SMART" id="SM00671">
    <property type="entry name" value="SEL1"/>
    <property type="match status" value="8"/>
</dbReference>
<reference evidence="2 3" key="1">
    <citation type="submission" date="2019-11" db="EMBL/GenBank/DDBJ databases">
        <title>Novel Deefgea species.</title>
        <authorList>
            <person name="Han J.-H."/>
        </authorList>
    </citation>
    <scope>NUCLEOTIDE SEQUENCE [LARGE SCALE GENOMIC DNA]</scope>
    <source>
        <strain evidence="2 3">LMG 24817</strain>
    </source>
</reference>
<sequence length="381" mass="42249">MLIRFSVYVLLLMTAAAALMANQGQGWKKVQSFYSSTANVRALSVEQLLKQAKQNNTDAQRELSYRYEDGNGVEKDLKQAFEWQLKAAMVGADDDQARIAWFYEKGLGTEADPFQAAMWYKKSAVQGNKYAQNLLGLLQINGNGTELNVSEGCRWMAKSAEQGLAEAQHNMGYFYSKNGLCGENLTLSLQLLEKSAQQGYSDAAFHLGRILVLGEGVPANPKDGLVWLEKAQQKNNLKAIGFLGWMYLRDNRGVTQDLGKAKGLLQTAAAAKDPYALTGLGWMYAQGRGVAQDLDEAERLYTQAAMLGHSEAQYRLAKLLLNTQQTGAAKDIVKGYAWMTLAAQQDDQDAKDWLQENPIRQADIEIQVAAMVNRWRKGQAL</sequence>
<dbReference type="Gene3D" id="1.25.40.10">
    <property type="entry name" value="Tetratricopeptide repeat domain"/>
    <property type="match status" value="2"/>
</dbReference>
<dbReference type="Proteomes" id="UP001195660">
    <property type="component" value="Unassembled WGS sequence"/>
</dbReference>
<keyword evidence="3" id="KW-1185">Reference proteome</keyword>
<evidence type="ECO:0000313" key="3">
    <source>
        <dbReference type="Proteomes" id="UP001195660"/>
    </source>
</evidence>
<proteinExistence type="predicted"/>
<dbReference type="PANTHER" id="PTHR11102">
    <property type="entry name" value="SEL-1-LIKE PROTEIN"/>
    <property type="match status" value="1"/>
</dbReference>
<feature type="chain" id="PRO_5045680767" description="Sel1 repeat family protein" evidence="1">
    <location>
        <begin position="22"/>
        <end position="381"/>
    </location>
</feature>